<dbReference type="EMBL" id="JACOII010000020">
    <property type="protein sequence ID" value="MBI6547698.1"/>
    <property type="molecule type" value="Genomic_DNA"/>
</dbReference>
<accession>A0ABS0U1E1</accession>
<dbReference type="Pfam" id="PF11924">
    <property type="entry name" value="IAT_beta"/>
    <property type="match status" value="1"/>
</dbReference>
<comment type="similarity">
    <text evidence="1">Belongs to the intimin/invasin family.</text>
</comment>
<feature type="domain" description="Inverse autotransporter beta-domain" evidence="4">
    <location>
        <begin position="95"/>
        <end position="366"/>
    </location>
</feature>
<dbReference type="PANTHER" id="PTHR39576:SF2">
    <property type="entry name" value="ATTACHING AND EFFACING PROTEIN HOMOLOG-RELATED"/>
    <property type="match status" value="1"/>
</dbReference>
<dbReference type="PANTHER" id="PTHR39576">
    <property type="entry name" value="ATTACHING AND EFFACING PROTEIN HOMOLOG-RELATED-RELATED"/>
    <property type="match status" value="1"/>
</dbReference>
<feature type="chain" id="PRO_5046267261" evidence="3">
    <location>
        <begin position="30"/>
        <end position="1255"/>
    </location>
</feature>
<proteinExistence type="inferred from homology"/>
<dbReference type="Gene3D" id="2.40.160.160">
    <property type="entry name" value="Inverse autotransporter, beta-domain"/>
    <property type="match status" value="1"/>
</dbReference>
<evidence type="ECO:0000313" key="5">
    <source>
        <dbReference type="EMBL" id="MBI6547698.1"/>
    </source>
</evidence>
<dbReference type="RefSeq" id="WP_198688502.1">
    <property type="nucleotide sequence ID" value="NZ_CAWPUD010000017.1"/>
</dbReference>
<name>A0ABS0U1E1_9GAMM</name>
<dbReference type="InterPro" id="IPR024519">
    <property type="entry name" value="IAT_beta"/>
</dbReference>
<evidence type="ECO:0000259" key="4">
    <source>
        <dbReference type="Pfam" id="PF11924"/>
    </source>
</evidence>
<dbReference type="InterPro" id="IPR013783">
    <property type="entry name" value="Ig-like_fold"/>
</dbReference>
<dbReference type="PRINTS" id="PR01369">
    <property type="entry name" value="INTIMIN"/>
</dbReference>
<comment type="caution">
    <text evidence="5">The sequence shown here is derived from an EMBL/GenBank/DDBJ whole genome shotgun (WGS) entry which is preliminary data.</text>
</comment>
<keyword evidence="3" id="KW-0732">Signal</keyword>
<evidence type="ECO:0000256" key="2">
    <source>
        <dbReference type="SAM" id="MobiDB-lite"/>
    </source>
</evidence>
<dbReference type="Proteomes" id="UP000696184">
    <property type="component" value="Unassembled WGS sequence"/>
</dbReference>
<feature type="region of interest" description="Disordered" evidence="2">
    <location>
        <begin position="61"/>
        <end position="83"/>
    </location>
</feature>
<protein>
    <submittedName>
        <fullName evidence="5">Inverse autotransporter beta domain-containing protein</fullName>
    </submittedName>
</protein>
<sequence length="1255" mass="140001">MPSYITNTFRFLIVLYTLLLPSTLMNAFADGNVSTGKTYPQEVNKKEDIDIQVNKSSKRFLNSNTNKEDNLQKSNDISEPDTPNVLVKNIQTASNILSSSPSELAEQAKSYALSRLNSTVASEAQKWLSQFGTARINFGLDKKGTLENNSLDLLLPLYDNKADWLLFSQFGYRNKDSRNTINVGLGGRYFYQNWMYGLNTFYDHDLTGKNQRLGLGGEIWGDYIKLSANTYYRLSDWQKSQSFKDYQERPADGYDINGEFFLPAYPNLGTKLTYEQYFGDNVTLFNRDTKQKNPSLAKLGLTYTPIPLFTMGVDYKQGESGHTETQFLANLNYKLGVPLGVQLSPENVASMRTLAGSRYDLVERNNNIVLEHKKTSITQLSLPETIIGYSYQQHEISARISSDTPIKQIHWTASKDFEKNGGKISSKTGQSIQITLPRFLSGDNKNNNYAIYALAELNNNQKSELVKMNVIVRPYKVKISEEANFIPSGPLPANNISHYTFNPVITFDTGKGEPLKNATIDNVQWISEPDEGAESGLKFSWNKVDKLTTDEHGYLTKTVMLTSQKPIPNVNVYLKMEGELKQLVGTVSFNEDKSKYHIENNKLDVDQSGPLPAGDYSKYTYTATIVDGSGTKVIGKELDDNDVKWSAKDKEGKNVPVTPIKIDGKFKTNEQGQLQAILSSPVLLTDVEVSLSIEKQPLVSAQKVSFYLAKIKITSSPQNPILPVNESYELTAEFLDKSGKIQPVSWTFVKGQATIKPTGENTAKLTSNVPQSISVQASIDNGASKSAPFVAEFRWPIVQKPTFTPASKTISPDGTKSYVFTAKVFDPDGKTPYTKQDIKFKWKVKLPYGDDQSKTWLSNKEEVTAQSGGILKVSLYSIQKKPVVTGAQVCLYVVDKSVEVSSTEQCAEPVDFENPVEVLKIQKVTSDFKIDNALLGDGNNHYNYTAYVTKASGEPLPNGTEIDAKWDTNLTATTYNNKDEWKITNINNVIQDGKITATLTSQVGVGDIQGDKLTDGLIVKLEIPQGTAPAILGEASPVAFLLVAKEAWIHVFSDKKPQGYIYKEQNKPYNTFMALKAQLLDQLTEKPISQGNDRVKASDNLSVASIDSKGIMSFYYPGKEKVEITVMKPNKAKYSYTYDFNIKKLFLSYGNTDPIYPGTEAHCTTNSDPHNRVRKVDMSDLTRSNPNPQNIIPLTEEFPKSFFWGILYGGSNPNISNILIGTRQEFIYDLRSDTGPKYSTDIEGYVLCVLDFNIV</sequence>
<reference evidence="5 6" key="1">
    <citation type="submission" date="2020-08" db="EMBL/GenBank/DDBJ databases">
        <title>Description of Xenorhabdus lircayensis sp. nov., the symbiotic bacterium associated with the entomopathogenic nematode Steirnernema unicornum.</title>
        <authorList>
            <person name="Castaneda-Alvarez C."/>
            <person name="Prodan S."/>
            <person name="Zamorano A."/>
            <person name="San-Blas E."/>
            <person name="Aballay E."/>
        </authorList>
    </citation>
    <scope>NUCLEOTIDE SEQUENCE [LARGE SCALE GENOMIC DNA]</scope>
    <source>
        <strain evidence="5 6">VLS</strain>
    </source>
</reference>
<evidence type="ECO:0000313" key="6">
    <source>
        <dbReference type="Proteomes" id="UP000696184"/>
    </source>
</evidence>
<dbReference type="Gene3D" id="2.60.40.10">
    <property type="entry name" value="Immunoglobulins"/>
    <property type="match status" value="1"/>
</dbReference>
<keyword evidence="6" id="KW-1185">Reference proteome</keyword>
<evidence type="ECO:0000256" key="3">
    <source>
        <dbReference type="SAM" id="SignalP"/>
    </source>
</evidence>
<evidence type="ECO:0000256" key="1">
    <source>
        <dbReference type="ARBA" id="ARBA00010116"/>
    </source>
</evidence>
<gene>
    <name evidence="5" type="ORF">H8A87_02910</name>
</gene>
<dbReference type="InterPro" id="IPR051715">
    <property type="entry name" value="Intimin-Invasin_domain"/>
</dbReference>
<feature type="signal peptide" evidence="3">
    <location>
        <begin position="1"/>
        <end position="29"/>
    </location>
</feature>
<organism evidence="5 6">
    <name type="scientific">Xenorhabdus lircayensis</name>
    <dbReference type="NCBI Taxonomy" id="2763499"/>
    <lineage>
        <taxon>Bacteria</taxon>
        <taxon>Pseudomonadati</taxon>
        <taxon>Pseudomonadota</taxon>
        <taxon>Gammaproteobacteria</taxon>
        <taxon>Enterobacterales</taxon>
        <taxon>Morganellaceae</taxon>
        <taxon>Xenorhabdus</taxon>
    </lineage>
</organism>
<dbReference type="InterPro" id="IPR038177">
    <property type="entry name" value="IAT_beta_sf"/>
</dbReference>
<dbReference type="InterPro" id="IPR003535">
    <property type="entry name" value="Intimin/invasin_bac"/>
</dbReference>